<keyword evidence="2" id="KW-1185">Reference proteome</keyword>
<dbReference type="PROSITE" id="PS51257">
    <property type="entry name" value="PROKAR_LIPOPROTEIN"/>
    <property type="match status" value="1"/>
</dbReference>
<accession>A0A838CR92</accession>
<dbReference type="Proteomes" id="UP000571017">
    <property type="component" value="Unassembled WGS sequence"/>
</dbReference>
<organism evidence="1 2">
    <name type="scientific">Halobacillus locisalis</name>
    <dbReference type="NCBI Taxonomy" id="220753"/>
    <lineage>
        <taxon>Bacteria</taxon>
        <taxon>Bacillati</taxon>
        <taxon>Bacillota</taxon>
        <taxon>Bacilli</taxon>
        <taxon>Bacillales</taxon>
        <taxon>Bacillaceae</taxon>
        <taxon>Halobacillus</taxon>
    </lineage>
</organism>
<dbReference type="EMBL" id="JACEFG010000001">
    <property type="protein sequence ID" value="MBA2174329.1"/>
    <property type="molecule type" value="Genomic_DNA"/>
</dbReference>
<evidence type="ECO:0000313" key="1">
    <source>
        <dbReference type="EMBL" id="MBA2174329.1"/>
    </source>
</evidence>
<dbReference type="AlphaFoldDB" id="A0A838CR92"/>
<gene>
    <name evidence="1" type="ORF">H0266_05355</name>
</gene>
<dbReference type="RefSeq" id="WP_181471333.1">
    <property type="nucleotide sequence ID" value="NZ_JACEFG010000001.1"/>
</dbReference>
<name>A0A838CR92_9BACI</name>
<protein>
    <recommendedName>
        <fullName evidence="3">Small peptidoglycan-associated lipoprotein</fullName>
    </recommendedName>
</protein>
<evidence type="ECO:0000313" key="2">
    <source>
        <dbReference type="Proteomes" id="UP000571017"/>
    </source>
</evidence>
<reference evidence="1 2" key="1">
    <citation type="journal article" date="2004" name="Extremophiles">
        <title>Halobacillus locisalis sp. nov., a halophilic bacterium isolated from a marine solar saltern of the Yellow Sea in Korea.</title>
        <authorList>
            <person name="Yoon J.H."/>
            <person name="Kang K.H."/>
            <person name="Oh T.K."/>
            <person name="Park Y.H."/>
        </authorList>
    </citation>
    <scope>NUCLEOTIDE SEQUENCE [LARGE SCALE GENOMIC DNA]</scope>
    <source>
        <strain evidence="1 2">KCTC 3788</strain>
    </source>
</reference>
<evidence type="ECO:0008006" key="3">
    <source>
        <dbReference type="Google" id="ProtNLM"/>
    </source>
</evidence>
<proteinExistence type="predicted"/>
<comment type="caution">
    <text evidence="1">The sequence shown here is derived from an EMBL/GenBank/DDBJ whole genome shotgun (WGS) entry which is preliminary data.</text>
</comment>
<sequence length="122" mass="13873">MYYRISFAIIVIILLAGCLPQSKDVEVLSAAESEYELFLYTTKNQNNEANQYLTALLDWRTKSSKVERFQFKQSTARTDQIKLSEDSLPALVIKKRGKVITSIQGSNTSDQILSELERSVSF</sequence>